<accession>A0A829W7H6</accession>
<dbReference type="Proteomes" id="UP000315200">
    <property type="component" value="Unassembled WGS sequence"/>
</dbReference>
<dbReference type="EMBL" id="BJLB01000001">
    <property type="protein sequence ID" value="GEA35073.1"/>
    <property type="molecule type" value="Genomic_DNA"/>
</dbReference>
<gene>
    <name evidence="1" type="ORF">Ccl03g_07860</name>
</gene>
<reference evidence="1 2" key="1">
    <citation type="submission" date="2019-06" db="EMBL/GenBank/DDBJ databases">
        <title>Draft genome sequence of [Clostridium] clostridioforme NBRC 113352.</title>
        <authorList>
            <person name="Miura T."/>
            <person name="Furukawa M."/>
            <person name="Shimamura M."/>
            <person name="Ohyama Y."/>
            <person name="Yamazoe A."/>
            <person name="Kawasaki H."/>
        </authorList>
    </citation>
    <scope>NUCLEOTIDE SEQUENCE [LARGE SCALE GENOMIC DNA]</scope>
    <source>
        <strain evidence="1 2">NBRC 113352</strain>
    </source>
</reference>
<sequence length="84" mass="9534">MKLYECIIDDGTNVFKTVTAAKNKKELLNVYGGNGTFEKIKDITKDTQHMDVECLRDSLTRTGWGEMEITLLTALLQQHLDSIK</sequence>
<comment type="caution">
    <text evidence="1">The sequence shown here is derived from an EMBL/GenBank/DDBJ whole genome shotgun (WGS) entry which is preliminary data.</text>
</comment>
<proteinExistence type="predicted"/>
<dbReference type="RefSeq" id="WP_074925407.1">
    <property type="nucleotide sequence ID" value="NZ_BJLB01000001.1"/>
</dbReference>
<evidence type="ECO:0000313" key="1">
    <source>
        <dbReference type="EMBL" id="GEA35073.1"/>
    </source>
</evidence>
<dbReference type="AlphaFoldDB" id="A0A829W7H6"/>
<evidence type="ECO:0000313" key="2">
    <source>
        <dbReference type="Proteomes" id="UP000315200"/>
    </source>
</evidence>
<organism evidence="1 2">
    <name type="scientific">Enterocloster clostridioformis</name>
    <dbReference type="NCBI Taxonomy" id="1531"/>
    <lineage>
        <taxon>Bacteria</taxon>
        <taxon>Bacillati</taxon>
        <taxon>Bacillota</taxon>
        <taxon>Clostridia</taxon>
        <taxon>Lachnospirales</taxon>
        <taxon>Lachnospiraceae</taxon>
        <taxon>Enterocloster</taxon>
    </lineage>
</organism>
<protein>
    <submittedName>
        <fullName evidence="1">Uncharacterized protein</fullName>
    </submittedName>
</protein>
<name>A0A829W7H6_9FIRM</name>